<dbReference type="EMBL" id="VLKG01000004">
    <property type="protein sequence ID" value="TWH75973.1"/>
    <property type="molecule type" value="Genomic_DNA"/>
</dbReference>
<dbReference type="OrthoDB" id="5318791at2"/>
<dbReference type="GO" id="GO:0043190">
    <property type="term" value="C:ATP-binding cassette (ABC) transporter complex"/>
    <property type="evidence" value="ECO:0007669"/>
    <property type="project" value="InterPro"/>
</dbReference>
<sequence length="293" mass="31968">MRVVSFWVSWVLALMLSSMAQAQCTQQSLRISVIPKKSMEALIRDYQPLLAYLSNVLGIPAEIVAASSYESVVDAIVSGGVDIAFLGPASYLLAYQRDPHIEPFASLTINRGYFTPAGHHYQALLLTPLEQASNLEALRNKRVALSDPASTSGSMVPNVEFSAQVGMPLTQFFSSVVYTGSHDKSLDALLEGRVEAAFVASVRADAYLNTGRISASTFNVLWRSERIYYDPYVFSSGLCSEYKARIRSAILGDPQALAGFLTSQDATGFTSVSHAEYEPLLRIMQTKSTPSMP</sequence>
<proteinExistence type="inferred from homology"/>
<protein>
    <submittedName>
        <fullName evidence="4">Phosphonate transport system substrate-binding protein</fullName>
    </submittedName>
</protein>
<accession>A0A562IYN5</accession>
<dbReference type="RefSeq" id="WP_144571198.1">
    <property type="nucleotide sequence ID" value="NZ_VLKG01000004.1"/>
</dbReference>
<comment type="caution">
    <text evidence="4">The sequence shown here is derived from an EMBL/GenBank/DDBJ whole genome shotgun (WGS) entry which is preliminary data.</text>
</comment>
<evidence type="ECO:0000256" key="3">
    <source>
        <dbReference type="SAM" id="SignalP"/>
    </source>
</evidence>
<feature type="signal peptide" evidence="3">
    <location>
        <begin position="1"/>
        <end position="22"/>
    </location>
</feature>
<comment type="similarity">
    <text evidence="1">Belongs to the phosphate/phosphite/phosphonate binding protein family.</text>
</comment>
<evidence type="ECO:0000256" key="1">
    <source>
        <dbReference type="ARBA" id="ARBA00007162"/>
    </source>
</evidence>
<dbReference type="PANTHER" id="PTHR35841">
    <property type="entry name" value="PHOSPHONATES-BINDING PERIPLASMIC PROTEIN"/>
    <property type="match status" value="1"/>
</dbReference>
<reference evidence="4 5" key="1">
    <citation type="submission" date="2019-07" db="EMBL/GenBank/DDBJ databases">
        <title>Genomic Encyclopedia of Type Strains, Phase I: the one thousand microbial genomes (KMG-I) project.</title>
        <authorList>
            <person name="Kyrpides N."/>
        </authorList>
    </citation>
    <scope>NUCLEOTIDE SEQUENCE [LARGE SCALE GENOMIC DNA]</scope>
    <source>
        <strain evidence="4 5">DSM 375</strain>
    </source>
</reference>
<organism evidence="4 5">
    <name type="scientific">Azomonas agilis</name>
    <dbReference type="NCBI Taxonomy" id="116849"/>
    <lineage>
        <taxon>Bacteria</taxon>
        <taxon>Pseudomonadati</taxon>
        <taxon>Pseudomonadota</taxon>
        <taxon>Gammaproteobacteria</taxon>
        <taxon>Pseudomonadales</taxon>
        <taxon>Pseudomonadaceae</taxon>
        <taxon>Azomonas</taxon>
    </lineage>
</organism>
<dbReference type="CDD" id="cd01071">
    <property type="entry name" value="PBP2_PhnD_like"/>
    <property type="match status" value="1"/>
</dbReference>
<feature type="chain" id="PRO_5021806515" evidence="3">
    <location>
        <begin position="23"/>
        <end position="293"/>
    </location>
</feature>
<name>A0A562IYN5_9GAMM</name>
<dbReference type="InterPro" id="IPR005770">
    <property type="entry name" value="PhnD"/>
</dbReference>
<dbReference type="AlphaFoldDB" id="A0A562IYN5"/>
<dbReference type="PANTHER" id="PTHR35841:SF1">
    <property type="entry name" value="PHOSPHONATES-BINDING PERIPLASMIC PROTEIN"/>
    <property type="match status" value="1"/>
</dbReference>
<dbReference type="SUPFAM" id="SSF53850">
    <property type="entry name" value="Periplasmic binding protein-like II"/>
    <property type="match status" value="1"/>
</dbReference>
<keyword evidence="5" id="KW-1185">Reference proteome</keyword>
<dbReference type="NCBIfam" id="TIGR01098">
    <property type="entry name" value="3A0109s03R"/>
    <property type="match status" value="1"/>
</dbReference>
<dbReference type="Proteomes" id="UP000319627">
    <property type="component" value="Unassembled WGS sequence"/>
</dbReference>
<keyword evidence="2 3" id="KW-0732">Signal</keyword>
<evidence type="ECO:0000313" key="5">
    <source>
        <dbReference type="Proteomes" id="UP000319627"/>
    </source>
</evidence>
<evidence type="ECO:0000313" key="4">
    <source>
        <dbReference type="EMBL" id="TWH75973.1"/>
    </source>
</evidence>
<dbReference type="Pfam" id="PF12974">
    <property type="entry name" value="Phosphonate-bd"/>
    <property type="match status" value="1"/>
</dbReference>
<dbReference type="Gene3D" id="3.40.190.10">
    <property type="entry name" value="Periplasmic binding protein-like II"/>
    <property type="match status" value="2"/>
</dbReference>
<evidence type="ECO:0000256" key="2">
    <source>
        <dbReference type="ARBA" id="ARBA00022729"/>
    </source>
</evidence>
<dbReference type="GO" id="GO:0055085">
    <property type="term" value="P:transmembrane transport"/>
    <property type="evidence" value="ECO:0007669"/>
    <property type="project" value="InterPro"/>
</dbReference>
<gene>
    <name evidence="4" type="ORF">LX59_01483</name>
</gene>